<dbReference type="Proteomes" id="UP001603857">
    <property type="component" value="Unassembled WGS sequence"/>
</dbReference>
<evidence type="ECO:0000313" key="3">
    <source>
        <dbReference type="Proteomes" id="UP001603857"/>
    </source>
</evidence>
<dbReference type="AlphaFoldDB" id="A0ABD1NDX4"/>
<gene>
    <name evidence="2" type="ORF">Fmac_000304</name>
</gene>
<evidence type="ECO:0000256" key="1">
    <source>
        <dbReference type="ARBA" id="ARBA00009861"/>
    </source>
</evidence>
<comment type="caution">
    <text evidence="2">The sequence shown here is derived from an EMBL/GenBank/DDBJ whole genome shotgun (WGS) entry which is preliminary data.</text>
</comment>
<sequence>MLQSMDVPDCIYRGKPVTITPSAPTPKHSLYLSNLDDQKFLRFSIKYLYLFSKSISLDVLKSSLGRVLVDYYPLAGRLRTVDDHKLEVDCNGEGAIFAEAFMDTTLHQLLEPSKTPNKSWKKFLYKVEAHTFTDVPPLVIQVTGLGCGGMILCTAISHCICDGIGTSQFLEAWGSVSRNAEMTKMPFHWREGLKGREPPEVKFRHPWYRAESEVKKLVSLLQSESESLVATSLTLTPSHILSLKNNNNINNSTSFEVLAAHTWRSWISSLSLPPTLTVNLLFSVNVRPVLNLPEGYYGNAFILACAQSTVHDLLGCDLRHAVQLVQEAKARARKQDYVRSFLDFLHHDKTLVTDLSTSFVISQWSNLGLEDLDFGQGKPLHMGPLTSDVYCLFLPVIGHPHAIRLLLSLPPTMLQSFHYHMNLTTTN</sequence>
<reference evidence="2 3" key="1">
    <citation type="submission" date="2024-08" db="EMBL/GenBank/DDBJ databases">
        <title>Insights into the chromosomal genome structure of Flemingia macrophylla.</title>
        <authorList>
            <person name="Ding Y."/>
            <person name="Zhao Y."/>
            <person name="Bi W."/>
            <person name="Wu M."/>
            <person name="Zhao G."/>
            <person name="Gong Y."/>
            <person name="Li W."/>
            <person name="Zhang P."/>
        </authorList>
    </citation>
    <scope>NUCLEOTIDE SEQUENCE [LARGE SCALE GENOMIC DNA]</scope>
    <source>
        <strain evidence="2">DYQJB</strain>
        <tissue evidence="2">Leaf</tissue>
    </source>
</reference>
<name>A0ABD1NDX4_9FABA</name>
<dbReference type="PANTHER" id="PTHR31642:SF5">
    <property type="entry name" value="OS01G0104900 PROTEIN"/>
    <property type="match status" value="1"/>
</dbReference>
<keyword evidence="3" id="KW-1185">Reference proteome</keyword>
<evidence type="ECO:0000313" key="2">
    <source>
        <dbReference type="EMBL" id="KAL2346304.1"/>
    </source>
</evidence>
<dbReference type="InterPro" id="IPR023213">
    <property type="entry name" value="CAT-like_dom_sf"/>
</dbReference>
<comment type="similarity">
    <text evidence="1">Belongs to the plant acyltransferase family.</text>
</comment>
<accession>A0ABD1NDX4</accession>
<proteinExistence type="inferred from homology"/>
<dbReference type="Pfam" id="PF02458">
    <property type="entry name" value="Transferase"/>
    <property type="match status" value="1"/>
</dbReference>
<dbReference type="EMBL" id="JBGMDY010000001">
    <property type="protein sequence ID" value="KAL2346304.1"/>
    <property type="molecule type" value="Genomic_DNA"/>
</dbReference>
<dbReference type="InterPro" id="IPR050317">
    <property type="entry name" value="Plant_Fungal_Acyltransferase"/>
</dbReference>
<protein>
    <recommendedName>
        <fullName evidence="4">Omega-hydroxypalmitate O-feruloyl transferase</fullName>
    </recommendedName>
</protein>
<dbReference type="Gene3D" id="3.30.559.10">
    <property type="entry name" value="Chloramphenicol acetyltransferase-like domain"/>
    <property type="match status" value="2"/>
</dbReference>
<evidence type="ECO:0008006" key="4">
    <source>
        <dbReference type="Google" id="ProtNLM"/>
    </source>
</evidence>
<organism evidence="2 3">
    <name type="scientific">Flemingia macrophylla</name>
    <dbReference type="NCBI Taxonomy" id="520843"/>
    <lineage>
        <taxon>Eukaryota</taxon>
        <taxon>Viridiplantae</taxon>
        <taxon>Streptophyta</taxon>
        <taxon>Embryophyta</taxon>
        <taxon>Tracheophyta</taxon>
        <taxon>Spermatophyta</taxon>
        <taxon>Magnoliopsida</taxon>
        <taxon>eudicotyledons</taxon>
        <taxon>Gunneridae</taxon>
        <taxon>Pentapetalae</taxon>
        <taxon>rosids</taxon>
        <taxon>fabids</taxon>
        <taxon>Fabales</taxon>
        <taxon>Fabaceae</taxon>
        <taxon>Papilionoideae</taxon>
        <taxon>50 kb inversion clade</taxon>
        <taxon>NPAAA clade</taxon>
        <taxon>indigoferoid/millettioid clade</taxon>
        <taxon>Phaseoleae</taxon>
        <taxon>Flemingia</taxon>
    </lineage>
</organism>
<dbReference type="PANTHER" id="PTHR31642">
    <property type="entry name" value="TRICHOTHECENE 3-O-ACETYLTRANSFERASE"/>
    <property type="match status" value="1"/>
</dbReference>